<organism evidence="3">
    <name type="scientific">marine sediment metagenome</name>
    <dbReference type="NCBI Taxonomy" id="412755"/>
    <lineage>
        <taxon>unclassified sequences</taxon>
        <taxon>metagenomes</taxon>
        <taxon>ecological metagenomes</taxon>
    </lineage>
</organism>
<dbReference type="AlphaFoldDB" id="X0Y1N1"/>
<evidence type="ECO:0000313" key="3">
    <source>
        <dbReference type="EMBL" id="GAG42658.1"/>
    </source>
</evidence>
<feature type="non-terminal residue" evidence="3">
    <location>
        <position position="1"/>
    </location>
</feature>
<evidence type="ECO:0000256" key="1">
    <source>
        <dbReference type="ARBA" id="ARBA00008005"/>
    </source>
</evidence>
<name>X0Y1N1_9ZZZZ</name>
<sequence>AGLAVRTDEVADPWFSPAGFNRGQIRDVVKLAFNPSRTFRDQLYQSGINPVVSFPGEGTVLYGDKTL</sequence>
<gene>
    <name evidence="3" type="ORF">S01H1_85785</name>
</gene>
<reference evidence="3" key="1">
    <citation type="journal article" date="2014" name="Front. Microbiol.">
        <title>High frequency of phylogenetically diverse reductive dehalogenase-homologous genes in deep subseafloor sedimentary metagenomes.</title>
        <authorList>
            <person name="Kawai M."/>
            <person name="Futagami T."/>
            <person name="Toyoda A."/>
            <person name="Takaki Y."/>
            <person name="Nishi S."/>
            <person name="Hori S."/>
            <person name="Arai W."/>
            <person name="Tsubouchi T."/>
            <person name="Morono Y."/>
            <person name="Uchiyama I."/>
            <person name="Ito T."/>
            <person name="Fujiyama A."/>
            <person name="Inagaki F."/>
            <person name="Takami H."/>
        </authorList>
    </citation>
    <scope>NUCLEOTIDE SEQUENCE</scope>
    <source>
        <strain evidence="3">Expedition CK06-06</strain>
    </source>
</reference>
<accession>X0Y1N1</accession>
<dbReference type="InterPro" id="IPR035089">
    <property type="entry name" value="Phage_sheath_subtilisin"/>
</dbReference>
<comment type="caution">
    <text evidence="3">The sequence shown here is derived from an EMBL/GenBank/DDBJ whole genome shotgun (WGS) entry which is preliminary data.</text>
</comment>
<comment type="similarity">
    <text evidence="1">Belongs to the myoviridae tail sheath protein family.</text>
</comment>
<evidence type="ECO:0000259" key="2">
    <source>
        <dbReference type="Pfam" id="PF04984"/>
    </source>
</evidence>
<feature type="domain" description="Tail sheath protein subtilisin-like" evidence="2">
    <location>
        <begin position="1"/>
        <end position="67"/>
    </location>
</feature>
<feature type="non-terminal residue" evidence="3">
    <location>
        <position position="67"/>
    </location>
</feature>
<proteinExistence type="inferred from homology"/>
<protein>
    <recommendedName>
        <fullName evidence="2">Tail sheath protein subtilisin-like domain-containing protein</fullName>
    </recommendedName>
</protein>
<dbReference type="Gene3D" id="3.40.50.11780">
    <property type="match status" value="1"/>
</dbReference>
<dbReference type="Pfam" id="PF04984">
    <property type="entry name" value="Phage_sheath_1"/>
    <property type="match status" value="1"/>
</dbReference>
<dbReference type="EMBL" id="BARS01059069">
    <property type="protein sequence ID" value="GAG42658.1"/>
    <property type="molecule type" value="Genomic_DNA"/>
</dbReference>